<sequence length="37" mass="4601">MIPWYGKTTTDVMYYNNYHHPDRLPSSSIGLDYWWYE</sequence>
<dbReference type="Proteomes" id="UP000078446">
    <property type="component" value="Unassembled WGS sequence"/>
</dbReference>
<name>A0A7Z0V014_MORCA</name>
<protein>
    <submittedName>
        <fullName evidence="1">Uncharacterized protein</fullName>
    </submittedName>
</protein>
<comment type="caution">
    <text evidence="1">The sequence shown here is derived from an EMBL/GenBank/DDBJ whole genome shotgun (WGS) entry which is preliminary data.</text>
</comment>
<reference evidence="1 2" key="1">
    <citation type="journal article" date="2016" name="Genome Biol. Evol.">
        <title>Comparative Genomic Analyses of the Moraxella catarrhalis Serosensitive and Seroresistant Lineages Demonstrate Their Independent Evolution.</title>
        <authorList>
            <person name="Earl J.P."/>
            <person name="de Vries S.P."/>
            <person name="Ahmed A."/>
            <person name="Powell E."/>
            <person name="Schultz M.P."/>
            <person name="Hermans P.W."/>
            <person name="Hill D.J."/>
            <person name="Zhou Z."/>
            <person name="Constantinidou C.I."/>
            <person name="Hu F.Z."/>
            <person name="Bootsma H.J."/>
            <person name="Ehrlich G.D."/>
        </authorList>
    </citation>
    <scope>NUCLEOTIDE SEQUENCE [LARGE SCALE GENOMIC DNA]</scope>
    <source>
        <strain evidence="1 2">Z7574</strain>
    </source>
</reference>
<gene>
    <name evidence="1" type="ORF">AO382_0322</name>
</gene>
<evidence type="ECO:0000313" key="1">
    <source>
        <dbReference type="EMBL" id="OAV01956.1"/>
    </source>
</evidence>
<organism evidence="1 2">
    <name type="scientific">Moraxella catarrhalis</name>
    <name type="common">Branhamella catarrhalis</name>
    <dbReference type="NCBI Taxonomy" id="480"/>
    <lineage>
        <taxon>Bacteria</taxon>
        <taxon>Pseudomonadati</taxon>
        <taxon>Pseudomonadota</taxon>
        <taxon>Gammaproteobacteria</taxon>
        <taxon>Moraxellales</taxon>
        <taxon>Moraxellaceae</taxon>
        <taxon>Moraxella</taxon>
    </lineage>
</organism>
<proteinExistence type="predicted"/>
<evidence type="ECO:0000313" key="2">
    <source>
        <dbReference type="Proteomes" id="UP000078446"/>
    </source>
</evidence>
<dbReference type="EMBL" id="LXHE01000002">
    <property type="protein sequence ID" value="OAV01956.1"/>
    <property type="molecule type" value="Genomic_DNA"/>
</dbReference>
<accession>A0A7Z0V014</accession>
<dbReference type="AlphaFoldDB" id="A0A7Z0V014"/>